<dbReference type="EMBL" id="CADCVM010000123">
    <property type="protein sequence ID" value="CAA9478150.1"/>
    <property type="molecule type" value="Genomic_DNA"/>
</dbReference>
<gene>
    <name evidence="2" type="ORF">AVDCRST_MAG05-1100</name>
</gene>
<reference evidence="2" key="1">
    <citation type="submission" date="2020-02" db="EMBL/GenBank/DDBJ databases">
        <authorList>
            <person name="Meier V. D."/>
        </authorList>
    </citation>
    <scope>NUCLEOTIDE SEQUENCE</scope>
    <source>
        <strain evidence="2">AVDCRST_MAG05</strain>
    </source>
</reference>
<dbReference type="InterPro" id="IPR027275">
    <property type="entry name" value="PRC-brl_dom"/>
</dbReference>
<sequence length="250" mass="28049">MLRETKRLEGCLVRAEDGPAGRVVEVLFDDEVWAVRYLVVDTGGRLPGERILMLPGFIEGVNEAMPASIKVGLSREQVWESPPVVADRPVSARQEADYYAYLASAPYLGVSVPAFPLYLDPEVDEEESGDPHLRSVRELRGHAVLSGEGRPIGYVKDLVYDDRDWAIRYLIVDTRDWLPGKRVPVSADWVLGVGGEGAQVEVDLTAEEAQAAPAWKPGTVIDRRYETELHAHYGRTPYWVRQDYSNRWEG</sequence>
<dbReference type="Gene3D" id="3.90.50.10">
    <property type="entry name" value="Photosynthetic Reaction Center, subunit H, domain 2"/>
    <property type="match status" value="2"/>
</dbReference>
<organism evidence="2">
    <name type="scientific">uncultured Rubrobacteraceae bacterium</name>
    <dbReference type="NCBI Taxonomy" id="349277"/>
    <lineage>
        <taxon>Bacteria</taxon>
        <taxon>Bacillati</taxon>
        <taxon>Actinomycetota</taxon>
        <taxon>Rubrobacteria</taxon>
        <taxon>Rubrobacterales</taxon>
        <taxon>Rubrobacteraceae</taxon>
        <taxon>environmental samples</taxon>
    </lineage>
</organism>
<dbReference type="InterPro" id="IPR014747">
    <property type="entry name" value="Bac_photo_RC_H_C"/>
</dbReference>
<evidence type="ECO:0000313" key="2">
    <source>
        <dbReference type="EMBL" id="CAA9478150.1"/>
    </source>
</evidence>
<protein>
    <recommendedName>
        <fullName evidence="1">PRC-barrel domain-containing protein</fullName>
    </recommendedName>
</protein>
<name>A0A6J4RUQ3_9ACTN</name>
<dbReference type="SUPFAM" id="SSF50346">
    <property type="entry name" value="PRC-barrel domain"/>
    <property type="match status" value="2"/>
</dbReference>
<accession>A0A6J4RUQ3</accession>
<proteinExistence type="predicted"/>
<feature type="domain" description="PRC-barrel" evidence="1">
    <location>
        <begin position="135"/>
        <end position="204"/>
    </location>
</feature>
<dbReference type="GO" id="GO:0030077">
    <property type="term" value="C:plasma membrane light-harvesting complex"/>
    <property type="evidence" value="ECO:0007669"/>
    <property type="project" value="InterPro"/>
</dbReference>
<dbReference type="Pfam" id="PF05239">
    <property type="entry name" value="PRC"/>
    <property type="match status" value="1"/>
</dbReference>
<dbReference type="GO" id="GO:0019684">
    <property type="term" value="P:photosynthesis, light reaction"/>
    <property type="evidence" value="ECO:0007669"/>
    <property type="project" value="InterPro"/>
</dbReference>
<dbReference type="InterPro" id="IPR011033">
    <property type="entry name" value="PRC_barrel-like_sf"/>
</dbReference>
<evidence type="ECO:0000259" key="1">
    <source>
        <dbReference type="Pfam" id="PF05239"/>
    </source>
</evidence>
<dbReference type="AlphaFoldDB" id="A0A6J4RUQ3"/>